<keyword evidence="1" id="KW-0472">Membrane</keyword>
<reference evidence="2" key="1">
    <citation type="submission" date="2022-08" db="EMBL/GenBank/DDBJ databases">
        <title>Complete genome sequence of 14 non-tuberculosis mycobacteria type-strains.</title>
        <authorList>
            <person name="Igarashi Y."/>
            <person name="Osugi A."/>
            <person name="Mitarai S."/>
        </authorList>
    </citation>
    <scope>NUCLEOTIDE SEQUENCE</scope>
    <source>
        <strain evidence="2">DSM 45575</strain>
    </source>
</reference>
<gene>
    <name evidence="2" type="ORF">MIU77_00685</name>
</gene>
<feature type="transmembrane region" description="Helical" evidence="1">
    <location>
        <begin position="56"/>
        <end position="75"/>
    </location>
</feature>
<keyword evidence="1" id="KW-1133">Transmembrane helix</keyword>
<accession>A0ABY3U4R6</accession>
<dbReference type="EMBL" id="CP092365">
    <property type="protein sequence ID" value="ULN52945.1"/>
    <property type="molecule type" value="Genomic_DNA"/>
</dbReference>
<dbReference type="Proteomes" id="UP001055200">
    <property type="component" value="Chromosome"/>
</dbReference>
<evidence type="ECO:0000313" key="2">
    <source>
        <dbReference type="EMBL" id="ULN52945.1"/>
    </source>
</evidence>
<name>A0ABY3U4R6_9MYCO</name>
<dbReference type="RefSeq" id="WP_240171204.1">
    <property type="nucleotide sequence ID" value="NZ_CP092365.1"/>
</dbReference>
<feature type="transmembrane region" description="Helical" evidence="1">
    <location>
        <begin position="21"/>
        <end position="44"/>
    </location>
</feature>
<proteinExistence type="predicted"/>
<protein>
    <submittedName>
        <fullName evidence="2">Uncharacterized protein</fullName>
    </submittedName>
</protein>
<sequence>MTGGPVLLAAVQRLFAFELTLIEWVVCALAVALPYLGAGVVWAIVHGELFVGLQGLRLATSLLGAIVSWPVLLVFPPLCGPG</sequence>
<keyword evidence="1" id="KW-0812">Transmembrane</keyword>
<evidence type="ECO:0000313" key="3">
    <source>
        <dbReference type="Proteomes" id="UP001055200"/>
    </source>
</evidence>
<evidence type="ECO:0000256" key="1">
    <source>
        <dbReference type="SAM" id="Phobius"/>
    </source>
</evidence>
<keyword evidence="3" id="KW-1185">Reference proteome</keyword>
<organism evidence="2 3">
    <name type="scientific">Mycolicibacillus parakoreensis</name>
    <dbReference type="NCBI Taxonomy" id="1069221"/>
    <lineage>
        <taxon>Bacteria</taxon>
        <taxon>Bacillati</taxon>
        <taxon>Actinomycetota</taxon>
        <taxon>Actinomycetes</taxon>
        <taxon>Mycobacteriales</taxon>
        <taxon>Mycobacteriaceae</taxon>
        <taxon>Mycolicibacillus</taxon>
    </lineage>
</organism>